<dbReference type="Proteomes" id="UP001501444">
    <property type="component" value="Unassembled WGS sequence"/>
</dbReference>
<name>A0ABP5UWN1_9ACTN</name>
<dbReference type="Pfam" id="PF01872">
    <property type="entry name" value="RibD_C"/>
    <property type="match status" value="1"/>
</dbReference>
<feature type="domain" description="Bacterial bifunctional deaminase-reductase C-terminal" evidence="2">
    <location>
        <begin position="1"/>
        <end position="178"/>
    </location>
</feature>
<dbReference type="PANTHER" id="PTHR38011:SF2">
    <property type="entry name" value="BIFUNCTIONAL DEAMINASE-REDUCTASE DOMAIN PROTEIN"/>
    <property type="match status" value="1"/>
</dbReference>
<comment type="caution">
    <text evidence="3">The sequence shown here is derived from an EMBL/GenBank/DDBJ whole genome shotgun (WGS) entry which is preliminary data.</text>
</comment>
<dbReference type="SUPFAM" id="SSF53597">
    <property type="entry name" value="Dihydrofolate reductase-like"/>
    <property type="match status" value="1"/>
</dbReference>
<gene>
    <name evidence="3" type="ORF">GCM10010170_100590</name>
</gene>
<organism evidence="3 4">
    <name type="scientific">Dactylosporangium salmoneum</name>
    <dbReference type="NCBI Taxonomy" id="53361"/>
    <lineage>
        <taxon>Bacteria</taxon>
        <taxon>Bacillati</taxon>
        <taxon>Actinomycetota</taxon>
        <taxon>Actinomycetes</taxon>
        <taxon>Micromonosporales</taxon>
        <taxon>Micromonosporaceae</taxon>
        <taxon>Dactylosporangium</taxon>
    </lineage>
</organism>
<evidence type="ECO:0000256" key="1">
    <source>
        <dbReference type="SAM" id="MobiDB-lite"/>
    </source>
</evidence>
<dbReference type="EMBL" id="BAAARV010000117">
    <property type="protein sequence ID" value="GAA2389123.1"/>
    <property type="molecule type" value="Genomic_DNA"/>
</dbReference>
<evidence type="ECO:0000313" key="3">
    <source>
        <dbReference type="EMBL" id="GAA2389123.1"/>
    </source>
</evidence>
<accession>A0ABP5UWN1</accession>
<proteinExistence type="predicted"/>
<keyword evidence="4" id="KW-1185">Reference proteome</keyword>
<feature type="region of interest" description="Disordered" evidence="1">
    <location>
        <begin position="1"/>
        <end position="20"/>
    </location>
</feature>
<dbReference type="Gene3D" id="3.40.430.10">
    <property type="entry name" value="Dihydrofolate Reductase, subunit A"/>
    <property type="match status" value="1"/>
</dbReference>
<dbReference type="PANTHER" id="PTHR38011">
    <property type="entry name" value="DIHYDROFOLATE REDUCTASE FAMILY PROTEIN (AFU_ORTHOLOGUE AFUA_8G06820)"/>
    <property type="match status" value="1"/>
</dbReference>
<dbReference type="InterPro" id="IPR024072">
    <property type="entry name" value="DHFR-like_dom_sf"/>
</dbReference>
<protein>
    <submittedName>
        <fullName evidence="3">Dihydrofolate reductase family protein</fullName>
    </submittedName>
</protein>
<dbReference type="InterPro" id="IPR050765">
    <property type="entry name" value="Riboflavin_Biosynth_HTPR"/>
</dbReference>
<evidence type="ECO:0000259" key="2">
    <source>
        <dbReference type="Pfam" id="PF01872"/>
    </source>
</evidence>
<sequence>MSLDGVLQSPGGPEEDPSSGFDLGGWLVPYVDEGFNEIAGGWFEDADAFLFGRKTYQILASHWPNVTDPQDQGAAKLNGLPKYVATSTLTQLDWNNSHRLTGNLVEAISELKRQPGRALQVHGSGRLIQFLLQHELVDELRLLVFPVVLGKGQRLFEPGVVPGGWRLVSTRPTPSGVVGHAYEYAGKLAVGNIAVNADGKEELQR</sequence>
<reference evidence="4" key="1">
    <citation type="journal article" date="2019" name="Int. J. Syst. Evol. Microbiol.">
        <title>The Global Catalogue of Microorganisms (GCM) 10K type strain sequencing project: providing services to taxonomists for standard genome sequencing and annotation.</title>
        <authorList>
            <consortium name="The Broad Institute Genomics Platform"/>
            <consortium name="The Broad Institute Genome Sequencing Center for Infectious Disease"/>
            <person name="Wu L."/>
            <person name="Ma J."/>
        </authorList>
    </citation>
    <scope>NUCLEOTIDE SEQUENCE [LARGE SCALE GENOMIC DNA]</scope>
    <source>
        <strain evidence="4">JCM 3272</strain>
    </source>
</reference>
<dbReference type="InterPro" id="IPR002734">
    <property type="entry name" value="RibDG_C"/>
</dbReference>
<evidence type="ECO:0000313" key="4">
    <source>
        <dbReference type="Proteomes" id="UP001501444"/>
    </source>
</evidence>